<dbReference type="InterPro" id="IPR029017">
    <property type="entry name" value="Enolase-like_N"/>
</dbReference>
<evidence type="ECO:0000256" key="2">
    <source>
        <dbReference type="ARBA" id="ARBA00009604"/>
    </source>
</evidence>
<evidence type="ECO:0000256" key="9">
    <source>
        <dbReference type="PIRSR" id="PIRSR001400-3"/>
    </source>
</evidence>
<evidence type="ECO:0000256" key="3">
    <source>
        <dbReference type="ARBA" id="ARBA00022842"/>
    </source>
</evidence>
<dbReference type="InterPro" id="IPR020809">
    <property type="entry name" value="Enolase_CS"/>
</dbReference>
<dbReference type="InterPro" id="IPR000941">
    <property type="entry name" value="Enolase"/>
</dbReference>
<feature type="binding site" evidence="6">
    <location>
        <position position="383"/>
    </location>
    <ligand>
        <name>(2R)-2-phosphoglycerate</name>
        <dbReference type="ChEBI" id="CHEBI:58289"/>
    </ligand>
</feature>
<dbReference type="AlphaFoldDB" id="A0A520KQT3"/>
<keyword evidence="12" id="KW-0670">Pyruvate</keyword>
<dbReference type="Gene3D" id="3.30.390.10">
    <property type="entry name" value="Enolase-like, N-terminal domain"/>
    <property type="match status" value="1"/>
</dbReference>
<evidence type="ECO:0000259" key="10">
    <source>
        <dbReference type="SMART" id="SM01192"/>
    </source>
</evidence>
<dbReference type="CDD" id="cd03313">
    <property type="entry name" value="enolase"/>
    <property type="match status" value="1"/>
</dbReference>
<keyword evidence="5 6" id="KW-0456">Lyase</keyword>
<dbReference type="GO" id="GO:0000015">
    <property type="term" value="C:phosphopyruvate hydratase complex"/>
    <property type="evidence" value="ECO:0007669"/>
    <property type="project" value="InterPro"/>
</dbReference>
<dbReference type="GO" id="GO:0000287">
    <property type="term" value="F:magnesium ion binding"/>
    <property type="evidence" value="ECO:0007669"/>
    <property type="project" value="UniProtKB-UniRule"/>
</dbReference>
<keyword evidence="4 6" id="KW-0324">Glycolysis</keyword>
<evidence type="ECO:0000256" key="4">
    <source>
        <dbReference type="ARBA" id="ARBA00023152"/>
    </source>
</evidence>
<dbReference type="Proteomes" id="UP000317158">
    <property type="component" value="Unassembled WGS sequence"/>
</dbReference>
<dbReference type="SFLD" id="SFLDG00178">
    <property type="entry name" value="enolase"/>
    <property type="match status" value="1"/>
</dbReference>
<dbReference type="SFLD" id="SFLDS00001">
    <property type="entry name" value="Enolase"/>
    <property type="match status" value="1"/>
</dbReference>
<evidence type="ECO:0000256" key="8">
    <source>
        <dbReference type="PIRSR" id="PIRSR001400-2"/>
    </source>
</evidence>
<dbReference type="Pfam" id="PF00113">
    <property type="entry name" value="Enolase_C"/>
    <property type="match status" value="1"/>
</dbReference>
<evidence type="ECO:0000256" key="5">
    <source>
        <dbReference type="ARBA" id="ARBA00023239"/>
    </source>
</evidence>
<dbReference type="PRINTS" id="PR00148">
    <property type="entry name" value="ENOLASE"/>
</dbReference>
<dbReference type="SMART" id="SM01192">
    <property type="entry name" value="Enolase_C"/>
    <property type="match status" value="1"/>
</dbReference>
<feature type="domain" description="Enolase N-terminal" evidence="11">
    <location>
        <begin position="4"/>
        <end position="132"/>
    </location>
</feature>
<feature type="active site" description="Proton acceptor" evidence="6 7">
    <location>
        <position position="332"/>
    </location>
</feature>
<organism evidence="12 13">
    <name type="scientific">Methanoliparum thermophilum</name>
    <dbReference type="NCBI Taxonomy" id="2491083"/>
    <lineage>
        <taxon>Archaea</taxon>
        <taxon>Methanobacteriati</taxon>
        <taxon>Methanobacteriota</taxon>
        <taxon>Candidatus Methanoliparia</taxon>
        <taxon>Candidatus Methanoliparales</taxon>
        <taxon>Candidatus Methanoliparaceae</taxon>
        <taxon>Candidatus Methanoliparum</taxon>
    </lineage>
</organism>
<dbReference type="UniPathway" id="UPA00109">
    <property type="reaction ID" value="UER00187"/>
</dbReference>
<protein>
    <recommendedName>
        <fullName evidence="6">Enolase</fullName>
        <ecNumber evidence="6">4.2.1.11</ecNumber>
    </recommendedName>
    <alternativeName>
        <fullName evidence="6">2-phospho-D-glycerate hydro-lyase</fullName>
    </alternativeName>
    <alternativeName>
        <fullName evidence="6">2-phosphoglycerate dehydratase</fullName>
    </alternativeName>
</protein>
<keyword evidence="6" id="KW-0964">Secreted</keyword>
<feature type="binding site" evidence="8">
    <location>
        <position position="282"/>
    </location>
    <ligand>
        <name>substrate</name>
    </ligand>
</feature>
<feature type="binding site" evidence="8">
    <location>
        <begin position="359"/>
        <end position="362"/>
    </location>
    <ligand>
        <name>substrate</name>
    </ligand>
</feature>
<keyword evidence="6 9" id="KW-0479">Metal-binding</keyword>
<dbReference type="GO" id="GO:0005576">
    <property type="term" value="C:extracellular region"/>
    <property type="evidence" value="ECO:0007669"/>
    <property type="project" value="UniProtKB-SubCell"/>
</dbReference>
<feature type="binding site" evidence="6 9">
    <location>
        <position position="307"/>
    </location>
    <ligand>
        <name>Mg(2+)</name>
        <dbReference type="ChEBI" id="CHEBI:18420"/>
    </ligand>
</feature>
<dbReference type="InterPro" id="IPR020810">
    <property type="entry name" value="Enolase_C"/>
</dbReference>
<dbReference type="InterPro" id="IPR020811">
    <property type="entry name" value="Enolase_N"/>
</dbReference>
<feature type="binding site" evidence="6">
    <location>
        <position position="361"/>
    </location>
    <ligand>
        <name>(2R)-2-phosphoglycerate</name>
        <dbReference type="ChEBI" id="CHEBI:58289"/>
    </ligand>
</feature>
<feature type="active site" description="Proton donor" evidence="6 7">
    <location>
        <position position="204"/>
    </location>
</feature>
<dbReference type="InterPro" id="IPR036849">
    <property type="entry name" value="Enolase-like_C_sf"/>
</dbReference>
<dbReference type="NCBIfam" id="TIGR01060">
    <property type="entry name" value="eno"/>
    <property type="match status" value="1"/>
</dbReference>
<keyword evidence="6" id="KW-0963">Cytoplasm</keyword>
<dbReference type="SUPFAM" id="SSF54826">
    <property type="entry name" value="Enolase N-terminal domain-like"/>
    <property type="match status" value="1"/>
</dbReference>
<gene>
    <name evidence="6" type="primary">eno</name>
    <name evidence="12" type="ORF">EF806_06505</name>
</gene>
<dbReference type="EMBL" id="RXIF01000012">
    <property type="protein sequence ID" value="RZN63876.1"/>
    <property type="molecule type" value="Genomic_DNA"/>
</dbReference>
<dbReference type="HAMAP" id="MF_00318">
    <property type="entry name" value="Enolase"/>
    <property type="match status" value="1"/>
</dbReference>
<dbReference type="GO" id="GO:0004634">
    <property type="term" value="F:phosphopyruvate hydratase activity"/>
    <property type="evidence" value="ECO:0007669"/>
    <property type="project" value="UniProtKB-UniRule"/>
</dbReference>
<evidence type="ECO:0000256" key="7">
    <source>
        <dbReference type="PIRSR" id="PIRSR001400-1"/>
    </source>
</evidence>
<feature type="binding site" evidence="6">
    <location>
        <position position="362"/>
    </location>
    <ligand>
        <name>(2R)-2-phosphoglycerate</name>
        <dbReference type="ChEBI" id="CHEBI:58289"/>
    </ligand>
</feature>
<evidence type="ECO:0000313" key="12">
    <source>
        <dbReference type="EMBL" id="RZN63876.1"/>
    </source>
</evidence>
<comment type="subcellular location">
    <subcellularLocation>
        <location evidence="6">Cytoplasm</location>
    </subcellularLocation>
    <subcellularLocation>
        <location evidence="6">Secreted</location>
    </subcellularLocation>
    <subcellularLocation>
        <location evidence="6">Cell surface</location>
    </subcellularLocation>
    <text evidence="6">Fractions of enolase are present in both the cytoplasm and on the cell surface.</text>
</comment>
<evidence type="ECO:0000256" key="6">
    <source>
        <dbReference type="HAMAP-Rule" id="MF_00318"/>
    </source>
</evidence>
<comment type="cofactor">
    <cofactor evidence="9">
        <name>Mg(2+)</name>
        <dbReference type="ChEBI" id="CHEBI:18420"/>
    </cofactor>
    <text evidence="9">Mg(2+) is required for catalysis and for stabilizing the dimer.</text>
</comment>
<feature type="binding site" evidence="6">
    <location>
        <position position="161"/>
    </location>
    <ligand>
        <name>(2R)-2-phosphoglycerate</name>
        <dbReference type="ChEBI" id="CHEBI:58289"/>
    </ligand>
</feature>
<dbReference type="PIRSF" id="PIRSF001400">
    <property type="entry name" value="Enolase"/>
    <property type="match status" value="1"/>
</dbReference>
<evidence type="ECO:0000259" key="11">
    <source>
        <dbReference type="SMART" id="SM01193"/>
    </source>
</evidence>
<dbReference type="EC" id="4.2.1.11" evidence="6"/>
<reference evidence="12 13" key="1">
    <citation type="journal article" date="2019" name="Nat. Microbiol.">
        <title>Wide diversity of methane and short-chain alkane metabolisms in uncultured archaea.</title>
        <authorList>
            <person name="Borrel G."/>
            <person name="Adam P.S."/>
            <person name="McKay L.J."/>
            <person name="Chen L.X."/>
            <person name="Sierra-Garcia I.N."/>
            <person name="Sieber C.M."/>
            <person name="Letourneur Q."/>
            <person name="Ghozlane A."/>
            <person name="Andersen G.L."/>
            <person name="Li W.J."/>
            <person name="Hallam S.J."/>
            <person name="Muyzer G."/>
            <person name="de Oliveira V.M."/>
            <person name="Inskeep W.P."/>
            <person name="Banfield J.F."/>
            <person name="Gribaldo S."/>
        </authorList>
    </citation>
    <scope>NUCLEOTIDE SEQUENCE [LARGE SCALE GENOMIC DNA]</scope>
    <source>
        <strain evidence="12">NM1a</strain>
    </source>
</reference>
<dbReference type="Gene3D" id="3.20.20.120">
    <property type="entry name" value="Enolase-like C-terminal domain"/>
    <property type="match status" value="1"/>
</dbReference>
<feature type="binding site" evidence="6 9">
    <location>
        <position position="239"/>
    </location>
    <ligand>
        <name>Mg(2+)</name>
        <dbReference type="ChEBI" id="CHEBI:18420"/>
    </ligand>
</feature>
<feature type="binding site" evidence="6">
    <location>
        <position position="332"/>
    </location>
    <ligand>
        <name>(2R)-2-phosphoglycerate</name>
        <dbReference type="ChEBI" id="CHEBI:58289"/>
    </ligand>
</feature>
<feature type="binding site" evidence="8">
    <location>
        <position position="153"/>
    </location>
    <ligand>
        <name>substrate</name>
    </ligand>
</feature>
<dbReference type="GO" id="GO:0006096">
    <property type="term" value="P:glycolytic process"/>
    <property type="evidence" value="ECO:0007669"/>
    <property type="project" value="UniProtKB-UniRule"/>
</dbReference>
<dbReference type="SFLD" id="SFLDF00002">
    <property type="entry name" value="enolase"/>
    <property type="match status" value="1"/>
</dbReference>
<dbReference type="SMART" id="SM01193">
    <property type="entry name" value="Enolase_N"/>
    <property type="match status" value="1"/>
</dbReference>
<dbReference type="Pfam" id="PF03952">
    <property type="entry name" value="Enolase_N"/>
    <property type="match status" value="1"/>
</dbReference>
<name>A0A520KQT3_METT2</name>
<feature type="binding site" evidence="8">
    <location>
        <position position="307"/>
    </location>
    <ligand>
        <name>substrate</name>
    </ligand>
</feature>
<comment type="catalytic activity">
    <reaction evidence="6">
        <text>(2R)-2-phosphoglycerate = phosphoenolpyruvate + H2O</text>
        <dbReference type="Rhea" id="RHEA:10164"/>
        <dbReference type="ChEBI" id="CHEBI:15377"/>
        <dbReference type="ChEBI" id="CHEBI:58289"/>
        <dbReference type="ChEBI" id="CHEBI:58702"/>
        <dbReference type="EC" id="4.2.1.11"/>
    </reaction>
</comment>
<comment type="cofactor">
    <cofactor evidence="6">
        <name>Mg(2+)</name>
        <dbReference type="ChEBI" id="CHEBI:18420"/>
    </cofactor>
    <text evidence="6">Binds a second Mg(2+) ion via substrate during catalysis.</text>
</comment>
<dbReference type="SUPFAM" id="SSF51604">
    <property type="entry name" value="Enolase C-terminal domain-like"/>
    <property type="match status" value="1"/>
</dbReference>
<comment type="similarity">
    <text evidence="2 6">Belongs to the enolase family.</text>
</comment>
<dbReference type="FunFam" id="3.30.390.10:FF:000001">
    <property type="entry name" value="Enolase"/>
    <property type="match status" value="1"/>
</dbReference>
<feature type="domain" description="Enolase C-terminal TIM barrel" evidence="10">
    <location>
        <begin position="137"/>
        <end position="419"/>
    </location>
</feature>
<comment type="function">
    <text evidence="6">Catalyzes the reversible conversion of 2-phosphoglycerate (2-PG) into phosphoenolpyruvate (PEP). It is essential for the degradation of carbohydrates via glycolysis.</text>
</comment>
<feature type="binding site" evidence="8">
    <location>
        <position position="383"/>
    </location>
    <ligand>
        <name>substrate</name>
    </ligand>
</feature>
<dbReference type="PANTHER" id="PTHR11902">
    <property type="entry name" value="ENOLASE"/>
    <property type="match status" value="1"/>
</dbReference>
<comment type="pathway">
    <text evidence="1 6">Carbohydrate degradation; glycolysis; pyruvate from D-glyceraldehyde 3-phosphate: step 4/5.</text>
</comment>
<sequence>MFEIKEIKAREILDSRGQPTVEVDVITDLGFGRASVPSGASTGTNEALELRDKDRRYMGKGVKKAVDNINRIIRPKLIGYDVRDQRLIDETMIRLDGTNNKSNLGANAILGISLSVAKAAADSLNIPLYKYLGGANSRILPYPLMNFINGGLHAGNDLSIQEFMIIPIEKKFSDILQIASEVYTTLKNILIKKYGKTAINVGDEGGFAPPIGDTREALNLMERAVDESGYTKKIFFALDAAATEFYLKDKGYYEIDGKKLDNMELLDYYKDLIKEYNIVSIEDPFMEEDFSSFAKMTNETDIQIVGDDLFVTNTERLKTGFNIGAANALLLKLNQIGTVSEALDAANMAFRSKYNVIVSHRSGETEDTYIADLAVALNCGQIKTGSPARGERVAKYNRILIIEEELGDVAVVGSNLEKFLG</sequence>
<dbReference type="PANTHER" id="PTHR11902:SF1">
    <property type="entry name" value="ENOLASE"/>
    <property type="match status" value="1"/>
</dbReference>
<evidence type="ECO:0000256" key="1">
    <source>
        <dbReference type="ARBA" id="ARBA00005031"/>
    </source>
</evidence>
<dbReference type="PROSITE" id="PS00164">
    <property type="entry name" value="ENOLASE"/>
    <property type="match status" value="1"/>
</dbReference>
<evidence type="ECO:0000313" key="13">
    <source>
        <dbReference type="Proteomes" id="UP000317158"/>
    </source>
</evidence>
<feature type="binding site" evidence="8">
    <location>
        <position position="162"/>
    </location>
    <ligand>
        <name>substrate</name>
    </ligand>
</feature>
<accession>A0A520KQT3</accession>
<feature type="binding site" evidence="6 9">
    <location>
        <position position="282"/>
    </location>
    <ligand>
        <name>Mg(2+)</name>
        <dbReference type="ChEBI" id="CHEBI:18420"/>
    </ligand>
</feature>
<dbReference type="GO" id="GO:0009986">
    <property type="term" value="C:cell surface"/>
    <property type="evidence" value="ECO:0007669"/>
    <property type="project" value="UniProtKB-SubCell"/>
</dbReference>
<keyword evidence="3 6" id="KW-0460">Magnesium</keyword>
<proteinExistence type="inferred from homology"/>
<comment type="caution">
    <text evidence="12">The sequence shown here is derived from an EMBL/GenBank/DDBJ whole genome shotgun (WGS) entry which is preliminary data.</text>
</comment>